<organism evidence="8 9">
    <name type="scientific">Eiseniibacteriota bacterium</name>
    <dbReference type="NCBI Taxonomy" id="2212470"/>
    <lineage>
        <taxon>Bacteria</taxon>
        <taxon>Candidatus Eiseniibacteriota</taxon>
    </lineage>
</organism>
<dbReference type="Proteomes" id="UP000316852">
    <property type="component" value="Unassembled WGS sequence"/>
</dbReference>
<dbReference type="EMBL" id="VBOW01000016">
    <property type="protein sequence ID" value="TMQ60245.1"/>
    <property type="molecule type" value="Genomic_DNA"/>
</dbReference>
<dbReference type="InterPro" id="IPR011990">
    <property type="entry name" value="TPR-like_helical_dom_sf"/>
</dbReference>
<feature type="repeat" description="TPR" evidence="5">
    <location>
        <begin position="691"/>
        <end position="724"/>
    </location>
</feature>
<evidence type="ECO:0000256" key="5">
    <source>
        <dbReference type="PROSITE-ProRule" id="PRU00339"/>
    </source>
</evidence>
<evidence type="ECO:0000256" key="3">
    <source>
        <dbReference type="ARBA" id="ARBA00022989"/>
    </source>
</evidence>
<protein>
    <recommendedName>
        <fullName evidence="7">O-antigen ligase-related domain-containing protein</fullName>
    </recommendedName>
</protein>
<feature type="transmembrane region" description="Helical" evidence="6">
    <location>
        <begin position="376"/>
        <end position="399"/>
    </location>
</feature>
<keyword evidence="5" id="KW-0802">TPR repeat</keyword>
<dbReference type="Pfam" id="PF04932">
    <property type="entry name" value="Wzy_C"/>
    <property type="match status" value="1"/>
</dbReference>
<feature type="transmembrane region" description="Helical" evidence="6">
    <location>
        <begin position="117"/>
        <end position="133"/>
    </location>
</feature>
<dbReference type="GO" id="GO:0016020">
    <property type="term" value="C:membrane"/>
    <property type="evidence" value="ECO:0007669"/>
    <property type="project" value="UniProtKB-SubCell"/>
</dbReference>
<dbReference type="Gene3D" id="1.25.40.10">
    <property type="entry name" value="Tetratricopeptide repeat domain"/>
    <property type="match status" value="1"/>
</dbReference>
<evidence type="ECO:0000256" key="1">
    <source>
        <dbReference type="ARBA" id="ARBA00004141"/>
    </source>
</evidence>
<feature type="transmembrane region" description="Helical" evidence="6">
    <location>
        <begin position="474"/>
        <end position="495"/>
    </location>
</feature>
<evidence type="ECO:0000313" key="8">
    <source>
        <dbReference type="EMBL" id="TMQ60245.1"/>
    </source>
</evidence>
<dbReference type="InterPro" id="IPR019734">
    <property type="entry name" value="TPR_rpt"/>
</dbReference>
<gene>
    <name evidence="8" type="ORF">E6K76_02660</name>
</gene>
<dbReference type="PANTHER" id="PTHR37422:SF13">
    <property type="entry name" value="LIPOPOLYSACCHARIDE BIOSYNTHESIS PROTEIN PA4999-RELATED"/>
    <property type="match status" value="1"/>
</dbReference>
<evidence type="ECO:0000256" key="4">
    <source>
        <dbReference type="ARBA" id="ARBA00023136"/>
    </source>
</evidence>
<feature type="transmembrane region" description="Helical" evidence="6">
    <location>
        <begin position="243"/>
        <end position="259"/>
    </location>
</feature>
<evidence type="ECO:0000259" key="7">
    <source>
        <dbReference type="Pfam" id="PF04932"/>
    </source>
</evidence>
<proteinExistence type="predicted"/>
<keyword evidence="2 6" id="KW-0812">Transmembrane</keyword>
<feature type="domain" description="O-antigen ligase-related" evidence="7">
    <location>
        <begin position="230"/>
        <end position="390"/>
    </location>
</feature>
<feature type="transmembrane region" description="Helical" evidence="6">
    <location>
        <begin position="435"/>
        <end position="453"/>
    </location>
</feature>
<feature type="transmembrane region" description="Helical" evidence="6">
    <location>
        <begin position="279"/>
        <end position="298"/>
    </location>
</feature>
<feature type="transmembrane region" description="Helical" evidence="6">
    <location>
        <begin position="85"/>
        <end position="105"/>
    </location>
</feature>
<evidence type="ECO:0000256" key="6">
    <source>
        <dbReference type="SAM" id="Phobius"/>
    </source>
</evidence>
<sequence>MKRGSSGVHFEETLLLGLLALVPVVFSRLTAECFEIPQTALLTTGILWLAWRVLARELDALRASDLGVRLGSLGRRAGSALRQDPLGASIILFLLSAAASTLTSSNPAKSLHGAPDSTAGLVVACSTAIVYFVSRSVSRGRAALLVRYARAAGFASSIASCYALIQLAGLDPLSWGRTATFGGDVRIFGTLGHPNMLGAYLGMTVPLVLWLAIRARSGAERALWAFVGTISVVVIAATLSRGAWLGLGAGMIAWGLLRLRGRNGGSAAGARATRGMARIPAAVLASLLVLAAAAFFMARSPMGANLATRVRQITSLNAPTTQSRIHIWRAGLRMAHDHPVLGVGLDSFGTVFPRYRTAAYWRIEWGSTPNKAHNEAIQILATQGVAGGIAALLVLLFAARAIWRAAGRSDPAGRAGAAAAGGALVGFAVQDLASFTVVALGSLAAALAGWLSVGGSEPVPERGEAGSRPRRGGTAGWAILAAGVPIAILFANVVVAPIRAQVYEKAASRAPQGSPDRARSLERAAALARWDSRYENSFGSSLLEQALREASAAARREDLRRARSAEERAIRIEPENGYYYAGLGRVQTAQAKLGPPEASVQDVRAAFAEAMARDTVNAQIMDQASNALLELGERVEARSIALHSAALYPELAQPLAFLGYMGLLEGRWQPAADTLGIALRREWWGEKTARAAAWSNLSAGYLALGRNEDARRAAEEALELDALNRDAEENRKLAIARIGAGSVQHP</sequence>
<evidence type="ECO:0000256" key="2">
    <source>
        <dbReference type="ARBA" id="ARBA00022692"/>
    </source>
</evidence>
<keyword evidence="4 6" id="KW-0472">Membrane</keyword>
<name>A0A538T9D2_UNCEI</name>
<feature type="transmembrane region" description="Helical" evidence="6">
    <location>
        <begin position="145"/>
        <end position="165"/>
    </location>
</feature>
<dbReference type="SUPFAM" id="SSF48452">
    <property type="entry name" value="TPR-like"/>
    <property type="match status" value="1"/>
</dbReference>
<dbReference type="AlphaFoldDB" id="A0A538T9D2"/>
<feature type="transmembrane region" description="Helical" evidence="6">
    <location>
        <begin position="222"/>
        <end position="237"/>
    </location>
</feature>
<keyword evidence="3 6" id="KW-1133">Transmembrane helix</keyword>
<comment type="subcellular location">
    <subcellularLocation>
        <location evidence="1">Membrane</location>
        <topology evidence="1">Multi-pass membrane protein</topology>
    </subcellularLocation>
</comment>
<feature type="transmembrane region" description="Helical" evidence="6">
    <location>
        <begin position="197"/>
        <end position="215"/>
    </location>
</feature>
<evidence type="ECO:0000313" key="9">
    <source>
        <dbReference type="Proteomes" id="UP000316852"/>
    </source>
</evidence>
<dbReference type="PROSITE" id="PS50005">
    <property type="entry name" value="TPR"/>
    <property type="match status" value="1"/>
</dbReference>
<dbReference type="PANTHER" id="PTHR37422">
    <property type="entry name" value="TEICHURONIC ACID BIOSYNTHESIS PROTEIN TUAE"/>
    <property type="match status" value="1"/>
</dbReference>
<accession>A0A538T9D2</accession>
<comment type="caution">
    <text evidence="8">The sequence shown here is derived from an EMBL/GenBank/DDBJ whole genome shotgun (WGS) entry which is preliminary data.</text>
</comment>
<feature type="transmembrane region" description="Helical" evidence="6">
    <location>
        <begin position="37"/>
        <end position="54"/>
    </location>
</feature>
<dbReference type="InterPro" id="IPR007016">
    <property type="entry name" value="O-antigen_ligase-rel_domated"/>
</dbReference>
<dbReference type="InterPro" id="IPR051533">
    <property type="entry name" value="WaaL-like"/>
</dbReference>
<reference evidence="8 9" key="1">
    <citation type="journal article" date="2019" name="Nat. Microbiol.">
        <title>Mediterranean grassland soil C-N compound turnover is dependent on rainfall and depth, and is mediated by genomically divergent microorganisms.</title>
        <authorList>
            <person name="Diamond S."/>
            <person name="Andeer P.F."/>
            <person name="Li Z."/>
            <person name="Crits-Christoph A."/>
            <person name="Burstein D."/>
            <person name="Anantharaman K."/>
            <person name="Lane K.R."/>
            <person name="Thomas B.C."/>
            <person name="Pan C."/>
            <person name="Northen T.R."/>
            <person name="Banfield J.F."/>
        </authorList>
    </citation>
    <scope>NUCLEOTIDE SEQUENCE [LARGE SCALE GENOMIC DNA]</scope>
    <source>
        <strain evidence="8">WS_6</strain>
    </source>
</reference>